<organism evidence="2 3">
    <name type="scientific">Tahibacter aquaticus</name>
    <dbReference type="NCBI Taxonomy" id="520092"/>
    <lineage>
        <taxon>Bacteria</taxon>
        <taxon>Pseudomonadati</taxon>
        <taxon>Pseudomonadota</taxon>
        <taxon>Gammaproteobacteria</taxon>
        <taxon>Lysobacterales</taxon>
        <taxon>Rhodanobacteraceae</taxon>
        <taxon>Tahibacter</taxon>
    </lineage>
</organism>
<protein>
    <submittedName>
        <fullName evidence="2">Uncharacterized protein</fullName>
    </submittedName>
</protein>
<dbReference type="OrthoDB" id="218680at2"/>
<dbReference type="Proteomes" id="UP000295293">
    <property type="component" value="Unassembled WGS sequence"/>
</dbReference>
<name>A0A4R6YKT9_9GAMM</name>
<feature type="region of interest" description="Disordered" evidence="1">
    <location>
        <begin position="1"/>
        <end position="34"/>
    </location>
</feature>
<dbReference type="EMBL" id="SNZH01000024">
    <property type="protein sequence ID" value="TDR37756.1"/>
    <property type="molecule type" value="Genomic_DNA"/>
</dbReference>
<dbReference type="RefSeq" id="WP_133821706.1">
    <property type="nucleotide sequence ID" value="NZ_SNZH01000024.1"/>
</dbReference>
<reference evidence="2 3" key="1">
    <citation type="submission" date="2019-03" db="EMBL/GenBank/DDBJ databases">
        <title>Genomic Encyclopedia of Type Strains, Phase IV (KMG-IV): sequencing the most valuable type-strain genomes for metagenomic binning, comparative biology and taxonomic classification.</title>
        <authorList>
            <person name="Goeker M."/>
        </authorList>
    </citation>
    <scope>NUCLEOTIDE SEQUENCE [LARGE SCALE GENOMIC DNA]</scope>
    <source>
        <strain evidence="2 3">DSM 21667</strain>
    </source>
</reference>
<evidence type="ECO:0000256" key="1">
    <source>
        <dbReference type="SAM" id="MobiDB-lite"/>
    </source>
</evidence>
<evidence type="ECO:0000313" key="3">
    <source>
        <dbReference type="Proteomes" id="UP000295293"/>
    </source>
</evidence>
<proteinExistence type="predicted"/>
<keyword evidence="3" id="KW-1185">Reference proteome</keyword>
<gene>
    <name evidence="2" type="ORF">DFR29_12453</name>
</gene>
<accession>A0A4R6YKT9</accession>
<sequence length="110" mass="10997">MPVAAEPVSGPTRFQPPGAQSRPHRFARTQPINGWGASEGSVCYSAEGAVGRLVGAHSASGRISKAFATAAGRVMGSSNLGGLVGRPGVTGSADNRFYAITDAGGQAING</sequence>
<evidence type="ECO:0000313" key="2">
    <source>
        <dbReference type="EMBL" id="TDR37756.1"/>
    </source>
</evidence>
<comment type="caution">
    <text evidence="2">The sequence shown here is derived from an EMBL/GenBank/DDBJ whole genome shotgun (WGS) entry which is preliminary data.</text>
</comment>
<dbReference type="AlphaFoldDB" id="A0A4R6YKT9"/>